<dbReference type="Proteomes" id="UP000034488">
    <property type="component" value="Unassembled WGS sequence"/>
</dbReference>
<protein>
    <submittedName>
        <fullName evidence="1">Uncharacterized protein</fullName>
    </submittedName>
</protein>
<name>A0A0G0ADR6_9BACT</name>
<evidence type="ECO:0000313" key="1">
    <source>
        <dbReference type="EMBL" id="KKP54959.1"/>
    </source>
</evidence>
<proteinExistence type="predicted"/>
<sequence length="211" mass="24729">MINPIEAGIQNTYPELKTISPIEWPNIDVSEVDKEISDGAYAIRLFYFRQIPLLRQIPYLALEVNGRGIWKNSFSRAYYKGMIDIHESRGYYDMFLELRTGVLLSTNPPPNYNENVSLERFGLNLDDSLYLATDKEIFTKLGHQDKDERFIPTHVIDLMQEMIKRPYHNNPEEVEREIAQKEMAKLGLDRMMKELPEDEVIENLRVQGFEI</sequence>
<organism evidence="1 2">
    <name type="scientific">candidate division WS6 bacterium GW2011_GWB1_33_6</name>
    <dbReference type="NCBI Taxonomy" id="1619088"/>
    <lineage>
        <taxon>Bacteria</taxon>
        <taxon>Candidatus Dojkabacteria</taxon>
    </lineage>
</organism>
<evidence type="ECO:0000313" key="2">
    <source>
        <dbReference type="Proteomes" id="UP000034488"/>
    </source>
</evidence>
<dbReference type="EMBL" id="LBPI01000007">
    <property type="protein sequence ID" value="KKP54959.1"/>
    <property type="molecule type" value="Genomic_DNA"/>
</dbReference>
<dbReference type="AlphaFoldDB" id="A0A0G0ADR6"/>
<gene>
    <name evidence="1" type="ORF">UR47_C0007G0017</name>
</gene>
<comment type="caution">
    <text evidence="1">The sequence shown here is derived from an EMBL/GenBank/DDBJ whole genome shotgun (WGS) entry which is preliminary data.</text>
</comment>
<reference evidence="1 2" key="1">
    <citation type="journal article" date="2015" name="Nature">
        <title>rRNA introns, odd ribosomes, and small enigmatic genomes across a large radiation of phyla.</title>
        <authorList>
            <person name="Brown C.T."/>
            <person name="Hug L.A."/>
            <person name="Thomas B.C."/>
            <person name="Sharon I."/>
            <person name="Castelle C.J."/>
            <person name="Singh A."/>
            <person name="Wilkins M.J."/>
            <person name="Williams K.H."/>
            <person name="Banfield J.F."/>
        </authorList>
    </citation>
    <scope>NUCLEOTIDE SEQUENCE [LARGE SCALE GENOMIC DNA]</scope>
</reference>
<accession>A0A0G0ADR6</accession>